<sequence length="565" mass="63226">MNFSRFLRFLGVVSLVTLVSCDKDFTNVGIDLVGEDHYGLDQTYFDVMAYNQNTGAVQANDMAINSLGYYNNPVFGKTKASIVTQLELAANNPIFYANDITIDSVYMHVPYFATLTDVDETSGDPIYRLDSILPAHQVGTALPKIKLSVYESGYAIQDFDPSSGLQQPQYYYSDQLAEFEGNLANGGQRINTDNTNIDTPATTDFSQNDQFVFRDDEVKILRPSGTVKERLAPGMYLNLNKTFFENKIINAPSGVLLNNNTFRNYFRGLLFKAEAAAGFENQGAMARLNFSRGTITILYKDFSSSTGTEKVRKKMVLNFGPRTINFFETDYVNPISTPDVVNGDQRLYLKGGQGSMAVLNLFNPTDNIGFDANGNQVNTPNGISDELDRLRNPADGKKWLVNEANLVFHIDKDQMQLPSDINGKKAPEPNRILLYDLNNNRPLVDYSADLSTSSSVKNNKFIHGGIISKDSDGRGEFYKIRLTRHIQNLIYNDSTNVRLGLVVTENINNVNRAFLRTPFSFANRINKYIPAMAVVNPLGTILYGGHPNVPENKRIRLQVYYTKPD</sequence>
<dbReference type="STRING" id="1124188.SAMN05444377_101279"/>
<dbReference type="RefSeq" id="WP_073360690.1">
    <property type="nucleotide sequence ID" value="NZ_FQVQ01000001.1"/>
</dbReference>
<protein>
    <recommendedName>
        <fullName evidence="3">DUF4270 domain-containing protein</fullName>
    </recommendedName>
</protein>
<gene>
    <name evidence="1" type="ORF">SAMN05444377_101279</name>
</gene>
<accession>A0A1M4WFB6</accession>
<dbReference type="Proteomes" id="UP000184147">
    <property type="component" value="Unassembled WGS sequence"/>
</dbReference>
<evidence type="ECO:0008006" key="3">
    <source>
        <dbReference type="Google" id="ProtNLM"/>
    </source>
</evidence>
<dbReference type="AlphaFoldDB" id="A0A1M4WFB6"/>
<dbReference type="InterPro" id="IPR025366">
    <property type="entry name" value="DUF4270"/>
</dbReference>
<reference evidence="1 2" key="1">
    <citation type="submission" date="2016-11" db="EMBL/GenBank/DDBJ databases">
        <authorList>
            <person name="Jaros S."/>
            <person name="Januszkiewicz K."/>
            <person name="Wedrychowicz H."/>
        </authorList>
    </citation>
    <scope>NUCLEOTIDE SEQUENCE [LARGE SCALE GENOMIC DNA]</scope>
    <source>
        <strain evidence="1 2">DSM 25660</strain>
    </source>
</reference>
<evidence type="ECO:0000313" key="1">
    <source>
        <dbReference type="EMBL" id="SHE79867.1"/>
    </source>
</evidence>
<proteinExistence type="predicted"/>
<name>A0A1M4WFB6_9FLAO</name>
<dbReference type="Pfam" id="PF14092">
    <property type="entry name" value="DUF4270"/>
    <property type="match status" value="1"/>
</dbReference>
<dbReference type="PROSITE" id="PS51257">
    <property type="entry name" value="PROKAR_LIPOPROTEIN"/>
    <property type="match status" value="1"/>
</dbReference>
<organism evidence="1 2">
    <name type="scientific">Flavobacterium fontis</name>
    <dbReference type="NCBI Taxonomy" id="1124188"/>
    <lineage>
        <taxon>Bacteria</taxon>
        <taxon>Pseudomonadati</taxon>
        <taxon>Bacteroidota</taxon>
        <taxon>Flavobacteriia</taxon>
        <taxon>Flavobacteriales</taxon>
        <taxon>Flavobacteriaceae</taxon>
        <taxon>Flavobacterium</taxon>
    </lineage>
</organism>
<dbReference type="EMBL" id="FQVQ01000001">
    <property type="protein sequence ID" value="SHE79867.1"/>
    <property type="molecule type" value="Genomic_DNA"/>
</dbReference>
<keyword evidence="2" id="KW-1185">Reference proteome</keyword>
<dbReference type="OrthoDB" id="1466062at2"/>
<evidence type="ECO:0000313" key="2">
    <source>
        <dbReference type="Proteomes" id="UP000184147"/>
    </source>
</evidence>